<dbReference type="RefSeq" id="WP_155932842.1">
    <property type="nucleotide sequence ID" value="NZ_WODC01000002.1"/>
</dbReference>
<evidence type="ECO:0000256" key="1">
    <source>
        <dbReference type="SAM" id="MobiDB-lite"/>
    </source>
</evidence>
<protein>
    <submittedName>
        <fullName evidence="3">Uncharacterized protein</fullName>
    </submittedName>
</protein>
<keyword evidence="2" id="KW-0732">Signal</keyword>
<comment type="caution">
    <text evidence="3">The sequence shown here is derived from an EMBL/GenBank/DDBJ whole genome shotgun (WGS) entry which is preliminary data.</text>
</comment>
<accession>A0A7K1KLX9</accession>
<keyword evidence="4" id="KW-1185">Reference proteome</keyword>
<name>A0A7K1KLX9_9BACT</name>
<evidence type="ECO:0000313" key="4">
    <source>
        <dbReference type="Proteomes" id="UP000461162"/>
    </source>
</evidence>
<proteinExistence type="predicted"/>
<evidence type="ECO:0000313" key="3">
    <source>
        <dbReference type="EMBL" id="MUM77084.1"/>
    </source>
</evidence>
<gene>
    <name evidence="3" type="ORF">GKC30_05515</name>
</gene>
<dbReference type="EMBL" id="WODC01000002">
    <property type="protein sequence ID" value="MUM77084.1"/>
    <property type="molecule type" value="Genomic_DNA"/>
</dbReference>
<feature type="chain" id="PRO_5029507165" evidence="2">
    <location>
        <begin position="22"/>
        <end position="344"/>
    </location>
</feature>
<sequence>MLQRHKAVILVGCALALAAGAFLLLSPGSDGPQVRQTITPPDEGPTSAPAWVNTGQTPKPDYSPSTADAHNATVAESPSPPPPAPIRIREDTTVTLSFVHALTDSLLSGFHPLGRQGTPASTASVKALNIFFGREMRGLSTIGDDIGESRKAVLDYVFSPGMIRTLHDLYAPVLVADLTDTALHEERTYTVGEATQERTLSPQETATMLRLVASDAERTAAALRGVGNDPVIVEMAGKYLGAARAVERANLRLQAAVDGQDDPAEAGQRLKQSILQREQIKASIVTRMREHCPGCSEQELFYLAQWAYRRVLDEPEKHLPAFVAAADALDDLASRLRTRSTELE</sequence>
<dbReference type="AlphaFoldDB" id="A0A7K1KLX9"/>
<dbReference type="Proteomes" id="UP000461162">
    <property type="component" value="Unassembled WGS sequence"/>
</dbReference>
<feature type="region of interest" description="Disordered" evidence="1">
    <location>
        <begin position="29"/>
        <end position="85"/>
    </location>
</feature>
<reference evidence="3 4" key="1">
    <citation type="submission" date="2019-11" db="EMBL/GenBank/DDBJ databases">
        <title>Pseudodesulfovibrio alkaliphilus, sp. nov., an alkaliphilic sulfate-reducing bacteria from mud volcano of Taman peninsula, Russia.</title>
        <authorList>
            <person name="Frolova A."/>
            <person name="Merkel A.Y."/>
            <person name="Slobodkin A.I."/>
        </authorList>
    </citation>
    <scope>NUCLEOTIDE SEQUENCE [LARGE SCALE GENOMIC DNA]</scope>
    <source>
        <strain evidence="3 4">F-1</strain>
    </source>
</reference>
<organism evidence="3 4">
    <name type="scientific">Pseudodesulfovibrio alkaliphilus</name>
    <dbReference type="NCBI Taxonomy" id="2661613"/>
    <lineage>
        <taxon>Bacteria</taxon>
        <taxon>Pseudomonadati</taxon>
        <taxon>Thermodesulfobacteriota</taxon>
        <taxon>Desulfovibrionia</taxon>
        <taxon>Desulfovibrionales</taxon>
        <taxon>Desulfovibrionaceae</taxon>
    </lineage>
</organism>
<evidence type="ECO:0000256" key="2">
    <source>
        <dbReference type="SAM" id="SignalP"/>
    </source>
</evidence>
<feature type="signal peptide" evidence="2">
    <location>
        <begin position="1"/>
        <end position="21"/>
    </location>
</feature>
<feature type="compositionally biased region" description="Polar residues" evidence="1">
    <location>
        <begin position="53"/>
        <end position="68"/>
    </location>
</feature>